<dbReference type="OrthoDB" id="581093at2"/>
<reference evidence="2 3" key="1">
    <citation type="journal article" date="2013" name="Genome Biol. Evol.">
        <title>Genomes of Stigonematalean cyanobacteria (subsection V) and the evolution of oxygenic photosynthesis from prokaryotes to plastids.</title>
        <authorList>
            <person name="Dagan T."/>
            <person name="Roettger M."/>
            <person name="Stucken K."/>
            <person name="Landan G."/>
            <person name="Koch R."/>
            <person name="Major P."/>
            <person name="Gould S.B."/>
            <person name="Goremykin V.V."/>
            <person name="Rippka R."/>
            <person name="Tandeau de Marsac N."/>
            <person name="Gugger M."/>
            <person name="Lockhart P.J."/>
            <person name="Allen J.F."/>
            <person name="Brune I."/>
            <person name="Maus I."/>
            <person name="Puhler A."/>
            <person name="Martin W.F."/>
        </authorList>
    </citation>
    <scope>NUCLEOTIDE SEQUENCE [LARGE SCALE GENOMIC DNA]</scope>
    <source>
        <strain evidence="2 3">PCC 7110</strain>
    </source>
</reference>
<gene>
    <name evidence="2" type="ORF">WA1_12085</name>
</gene>
<comment type="caution">
    <text evidence="2">The sequence shown here is derived from an EMBL/GenBank/DDBJ whole genome shotgun (WGS) entry which is preliminary data.</text>
</comment>
<dbReference type="STRING" id="128403.WA1_12085"/>
<evidence type="ECO:0000313" key="3">
    <source>
        <dbReference type="Proteomes" id="UP000076925"/>
    </source>
</evidence>
<keyword evidence="1" id="KW-0472">Membrane</keyword>
<feature type="transmembrane region" description="Helical" evidence="1">
    <location>
        <begin position="188"/>
        <end position="211"/>
    </location>
</feature>
<keyword evidence="1" id="KW-0812">Transmembrane</keyword>
<keyword evidence="1" id="KW-1133">Transmembrane helix</keyword>
<dbReference type="EMBL" id="ANNX02000016">
    <property type="protein sequence ID" value="KYC42857.1"/>
    <property type="molecule type" value="Genomic_DNA"/>
</dbReference>
<keyword evidence="3" id="KW-1185">Reference proteome</keyword>
<dbReference type="Proteomes" id="UP000076925">
    <property type="component" value="Unassembled WGS sequence"/>
</dbReference>
<sequence length="240" mass="26857">MPDLTNFTFTDMVEFGLDLCQLGLGVESMESASNRIVKYFYEYLIDKQTSTPVCALIRCFKTHSFQDLDAKLSESVRNVLGYTPSDTMKCLTMLATVGDKPEWNSRYRSVGHQIIPLVSEDVVAQFPMISQLLKQFGLDVSMIVNSDRQLMVGSEEKKLNVFYVPVAKGSPYIPAQESFVIPFNIKSVLGFGGLLPSGNLFVIIMFSKVFIPRNTAEIFKSLAPSVRSTLLRFDGKTIFS</sequence>
<dbReference type="AlphaFoldDB" id="A0A139XDT1"/>
<protein>
    <submittedName>
        <fullName evidence="2">Uncharacterized protein</fullName>
    </submittedName>
</protein>
<organism evidence="2 3">
    <name type="scientific">Scytonema hofmannii PCC 7110</name>
    <dbReference type="NCBI Taxonomy" id="128403"/>
    <lineage>
        <taxon>Bacteria</taxon>
        <taxon>Bacillati</taxon>
        <taxon>Cyanobacteriota</taxon>
        <taxon>Cyanophyceae</taxon>
        <taxon>Nostocales</taxon>
        <taxon>Scytonemataceae</taxon>
        <taxon>Scytonema</taxon>
    </lineage>
</organism>
<dbReference type="RefSeq" id="WP_017749137.1">
    <property type="nucleotide sequence ID" value="NZ_KQ976354.1"/>
</dbReference>
<accession>A0A139XDT1</accession>
<proteinExistence type="predicted"/>
<name>A0A139XDT1_9CYAN</name>
<evidence type="ECO:0000256" key="1">
    <source>
        <dbReference type="SAM" id="Phobius"/>
    </source>
</evidence>
<evidence type="ECO:0000313" key="2">
    <source>
        <dbReference type="EMBL" id="KYC42857.1"/>
    </source>
</evidence>